<dbReference type="GO" id="GO:0016491">
    <property type="term" value="F:oxidoreductase activity"/>
    <property type="evidence" value="ECO:0007669"/>
    <property type="project" value="UniProtKB-KW"/>
</dbReference>
<name>A0A840CVV7_9BACT</name>
<dbReference type="PANTHER" id="PTHR43673:SF2">
    <property type="entry name" value="NITROREDUCTASE"/>
    <property type="match status" value="1"/>
</dbReference>
<reference evidence="7 8" key="1">
    <citation type="submission" date="2020-08" db="EMBL/GenBank/DDBJ databases">
        <title>Genomic Encyclopedia of Type Strains, Phase IV (KMG-IV): sequencing the most valuable type-strain genomes for metagenomic binning, comparative biology and taxonomic classification.</title>
        <authorList>
            <person name="Goeker M."/>
        </authorList>
    </citation>
    <scope>NUCLEOTIDE SEQUENCE [LARGE SCALE GENOMIC DNA]</scope>
    <source>
        <strain evidence="7 8">DSM 104969</strain>
    </source>
</reference>
<evidence type="ECO:0000313" key="8">
    <source>
        <dbReference type="Proteomes" id="UP000555103"/>
    </source>
</evidence>
<dbReference type="Gene3D" id="3.40.109.10">
    <property type="entry name" value="NADH Oxidase"/>
    <property type="match status" value="1"/>
</dbReference>
<evidence type="ECO:0000256" key="5">
    <source>
        <dbReference type="ARBA" id="ARBA00023002"/>
    </source>
</evidence>
<dbReference type="AlphaFoldDB" id="A0A840CVV7"/>
<evidence type="ECO:0000313" key="7">
    <source>
        <dbReference type="EMBL" id="MBB4036945.1"/>
    </source>
</evidence>
<dbReference type="CDD" id="cd02151">
    <property type="entry name" value="nitroreductase"/>
    <property type="match status" value="1"/>
</dbReference>
<dbReference type="InterPro" id="IPR029479">
    <property type="entry name" value="Nitroreductase"/>
</dbReference>
<dbReference type="RefSeq" id="WP_183307828.1">
    <property type="nucleotide sequence ID" value="NZ_JACIEP010000010.1"/>
</dbReference>
<comment type="caution">
    <text evidence="7">The sequence shown here is derived from an EMBL/GenBank/DDBJ whole genome shotgun (WGS) entry which is preliminary data.</text>
</comment>
<dbReference type="Proteomes" id="UP000555103">
    <property type="component" value="Unassembled WGS sequence"/>
</dbReference>
<dbReference type="InterPro" id="IPR000415">
    <property type="entry name" value="Nitroreductase-like"/>
</dbReference>
<comment type="similarity">
    <text evidence="2">Belongs to the nitroreductase family.</text>
</comment>
<keyword evidence="8" id="KW-1185">Reference proteome</keyword>
<evidence type="ECO:0000259" key="6">
    <source>
        <dbReference type="Pfam" id="PF00881"/>
    </source>
</evidence>
<evidence type="ECO:0000256" key="2">
    <source>
        <dbReference type="ARBA" id="ARBA00007118"/>
    </source>
</evidence>
<evidence type="ECO:0000256" key="4">
    <source>
        <dbReference type="ARBA" id="ARBA00022643"/>
    </source>
</evidence>
<feature type="domain" description="Nitroreductase" evidence="6">
    <location>
        <begin position="92"/>
        <end position="152"/>
    </location>
</feature>
<dbReference type="EMBL" id="JACIEP010000010">
    <property type="protein sequence ID" value="MBB4036945.1"/>
    <property type="molecule type" value="Genomic_DNA"/>
</dbReference>
<dbReference type="Pfam" id="PF00881">
    <property type="entry name" value="Nitroreductase"/>
    <property type="match status" value="2"/>
</dbReference>
<accession>A0A840CVV7</accession>
<dbReference type="PANTHER" id="PTHR43673">
    <property type="entry name" value="NAD(P)H NITROREDUCTASE YDGI-RELATED"/>
    <property type="match status" value="1"/>
</dbReference>
<protein>
    <submittedName>
        <fullName evidence="7">Nitroreductase</fullName>
    </submittedName>
</protein>
<evidence type="ECO:0000256" key="3">
    <source>
        <dbReference type="ARBA" id="ARBA00022630"/>
    </source>
</evidence>
<proteinExistence type="inferred from homology"/>
<gene>
    <name evidence="7" type="ORF">GGR21_002859</name>
</gene>
<feature type="domain" description="Nitroreductase" evidence="6">
    <location>
        <begin position="8"/>
        <end position="62"/>
    </location>
</feature>
<sequence>MADFKELIKSRRSIRKFTEAPLSPGQVETIMKAALMSPTSKSSNAWQFLLVEDKDMLEKLSQCKKSGSKLIAGCSLAVVVMADPLTSDVWIEDASIASIVMQLQAEDIGLGSCWVQIRERNTIADTPAEEYVKELLDIPMQLQVLSVIAIGHKAQEKPPVDEEKLQWEKIHIGKFNVNQLI</sequence>
<dbReference type="SUPFAM" id="SSF55469">
    <property type="entry name" value="FMN-dependent nitroreductase-like"/>
    <property type="match status" value="1"/>
</dbReference>
<evidence type="ECO:0000256" key="1">
    <source>
        <dbReference type="ARBA" id="ARBA00001917"/>
    </source>
</evidence>
<organism evidence="7 8">
    <name type="scientific">Dysgonomonas hofstadii</name>
    <dbReference type="NCBI Taxonomy" id="637886"/>
    <lineage>
        <taxon>Bacteria</taxon>
        <taxon>Pseudomonadati</taxon>
        <taxon>Bacteroidota</taxon>
        <taxon>Bacteroidia</taxon>
        <taxon>Bacteroidales</taxon>
        <taxon>Dysgonomonadaceae</taxon>
        <taxon>Dysgonomonas</taxon>
    </lineage>
</organism>
<comment type="cofactor">
    <cofactor evidence="1">
        <name>FMN</name>
        <dbReference type="ChEBI" id="CHEBI:58210"/>
    </cofactor>
</comment>
<keyword evidence="3" id="KW-0285">Flavoprotein</keyword>
<keyword evidence="4" id="KW-0288">FMN</keyword>
<keyword evidence="5" id="KW-0560">Oxidoreductase</keyword>